<dbReference type="EMBL" id="RHLC01000035">
    <property type="protein sequence ID" value="TPP53035.1"/>
    <property type="molecule type" value="Genomic_DNA"/>
</dbReference>
<evidence type="ECO:0000313" key="3">
    <source>
        <dbReference type="Proteomes" id="UP000318447"/>
    </source>
</evidence>
<name>A0A504XYS0_LEIDO</name>
<feature type="region of interest" description="Disordered" evidence="1">
    <location>
        <begin position="651"/>
        <end position="694"/>
    </location>
</feature>
<comment type="caution">
    <text evidence="2">The sequence shown here is derived from an EMBL/GenBank/DDBJ whole genome shotgun (WGS) entry which is preliminary data.</text>
</comment>
<dbReference type="VEuPathDB" id="TriTrypDB:LdCL_110011600"/>
<dbReference type="AlphaFoldDB" id="A0A504XYS0"/>
<proteinExistence type="predicted"/>
<feature type="compositionally biased region" description="Low complexity" evidence="1">
    <location>
        <begin position="285"/>
        <end position="295"/>
    </location>
</feature>
<feature type="compositionally biased region" description="Low complexity" evidence="1">
    <location>
        <begin position="604"/>
        <end position="623"/>
    </location>
</feature>
<feature type="region of interest" description="Disordered" evidence="1">
    <location>
        <begin position="263"/>
        <end position="295"/>
    </location>
</feature>
<protein>
    <submittedName>
        <fullName evidence="2">Uncharacterized protein</fullName>
    </submittedName>
</protein>
<feature type="compositionally biased region" description="Polar residues" evidence="1">
    <location>
        <begin position="439"/>
        <end position="452"/>
    </location>
</feature>
<dbReference type="VEuPathDB" id="TriTrypDB:LdBPK_110620.1"/>
<accession>A0A504XYS0</accession>
<dbReference type="Proteomes" id="UP000318447">
    <property type="component" value="Unassembled WGS sequence"/>
</dbReference>
<gene>
    <name evidence="2" type="ORF">CGC21_0935</name>
</gene>
<feature type="region of interest" description="Disordered" evidence="1">
    <location>
        <begin position="604"/>
        <end position="628"/>
    </location>
</feature>
<feature type="region of interest" description="Disordered" evidence="1">
    <location>
        <begin position="433"/>
        <end position="452"/>
    </location>
</feature>
<organism evidence="2 3">
    <name type="scientific">Leishmania donovani</name>
    <dbReference type="NCBI Taxonomy" id="5661"/>
    <lineage>
        <taxon>Eukaryota</taxon>
        <taxon>Discoba</taxon>
        <taxon>Euglenozoa</taxon>
        <taxon>Kinetoplastea</taxon>
        <taxon>Metakinetoplastina</taxon>
        <taxon>Trypanosomatida</taxon>
        <taxon>Trypanosomatidae</taxon>
        <taxon>Leishmaniinae</taxon>
        <taxon>Leishmania</taxon>
    </lineage>
</organism>
<reference evidence="3" key="1">
    <citation type="submission" date="2019-02" db="EMBL/GenBank/DDBJ databases">
        <title>FDA dAtabase for Regulatory Grade micrObial Sequences (FDA-ARGOS): Supporting development and validation of Infectious Disease Dx tests.</title>
        <authorList>
            <person name="Duncan R."/>
            <person name="Fisher C."/>
            <person name="Tallon L."/>
            <person name="Sadzewicz L."/>
            <person name="Sengamalay N."/>
            <person name="Ott S."/>
            <person name="Godinez A."/>
            <person name="Nagaraj S."/>
            <person name="Vavikolanu K."/>
            <person name="Nadendla S."/>
            <person name="Aluvathingal J."/>
            <person name="Sichtig H."/>
        </authorList>
    </citation>
    <scope>NUCLEOTIDE SEQUENCE [LARGE SCALE GENOMIC DNA]</scope>
    <source>
        <strain evidence="3">FDAARGOS_361</strain>
    </source>
</reference>
<feature type="compositionally biased region" description="Basic and acidic residues" evidence="1">
    <location>
        <begin position="273"/>
        <end position="284"/>
    </location>
</feature>
<feature type="compositionally biased region" description="Low complexity" evidence="1">
    <location>
        <begin position="677"/>
        <end position="688"/>
    </location>
</feature>
<sequence>MYRFQSSSPLSTHNCATTATSTPPAAAALPGAQSFASLATARLPRGSGLSRNILADDMDNLLSSSDFTATLLPWAVFSSSDVPEVTKSGEAPQQFSALPLQQRHPSFISQSFSKEFRTVNQYTASSFVHALDTKASAATDPHLVSAHGSFPMPLNASSANQAEGENLSCAISYSNNHGEACGDERSRPSRQAHVHGSASFFSASLSSRSSSLLSPLTPAPEEHITGYTSVILPTVPPSFTGEDYYEHAMHVQVEFVKQLCDGTGGNDSNGSGKLEELGRSRDTSRSSSLQRLQQSASLHVKAGSFDGLSAAPGSRAAMGAAASSAPVAPAPPPLSTFQPLSTATTGSDEYRAYSSASAAGAGTVQDAPTGVNQLKGSAHAQLQASSGDFQTPLLPSQGMALLQLPPPQYRAPFTSSPLLAQTWTSTAGAANGEEVAAPSSGQQQLQLNAHSQSNSRQYSVGATSGAATFVGPAWSGSGVYTTSPAQSFNASNGYHTGSGTPPSGGPAHLIMLVPASSENSSTGHSTQAQQHLYAMQVPAQTLSTSETAAAPRYVSSHCSGAVPSPSMQLSSPTTVASGSSASAVPLLYVTAPTAFAGFPPTAAGRQVNTSPPSSVSGHSCSVSMTQASAPEISSPSSHYLYLHTYPPANHSPSRPLPLQQYSGHFPSQVPSAGMPKAAEQAASASLHARTPSPLGTAAAAHLPHAMSTEAFSPGSKMAGLKCPSIRPVAPATSTDMLRKQVNVHGAMMNVLPFYPYNESAPPALTAPIVTGTRSASNSTLVQSLSGSGWSSRSVNSNTECNLDGSRRSLDGFRSHDGAKASSCTLRGDTPSLENAPVLPIFIQMFPCELRDRVGLLNRVIEATCGRDAGLVQSFETRSETSFIAHVRTNNVWELIYKLRCRVLMDRFGFWYAADIDQYVRMKEYCESVRRLPQQTRHFQTDGLPCMPLVVELSRSLDRGLVPENTGPRCFDELVPIAAVDRHRSRLQGSSSAHNGHSNASMSGKAVAASGASAAGGSVLLTSVGDVRSLHGGSPVFPTNKGHAMMLSPHMVPVLAGGSYRAGGSTSGSSAQVIQMDPKFLPPSFAM</sequence>
<dbReference type="VEuPathDB" id="TriTrypDB:LDHU3_11.0810"/>
<evidence type="ECO:0000256" key="1">
    <source>
        <dbReference type="SAM" id="MobiDB-lite"/>
    </source>
</evidence>
<evidence type="ECO:0000313" key="2">
    <source>
        <dbReference type="EMBL" id="TPP53035.1"/>
    </source>
</evidence>
<feature type="region of interest" description="Disordered" evidence="1">
    <location>
        <begin position="324"/>
        <end position="343"/>
    </location>
</feature>